<dbReference type="SFLD" id="SFLDG01135">
    <property type="entry name" value="C1.5.6:_HAD__Beta-PGM__Phospha"/>
    <property type="match status" value="1"/>
</dbReference>
<dbReference type="Proteomes" id="UP000009375">
    <property type="component" value="Unassembled WGS sequence"/>
</dbReference>
<dbReference type="GO" id="GO:0008967">
    <property type="term" value="F:phosphoglycolate phosphatase activity"/>
    <property type="evidence" value="ECO:0007669"/>
    <property type="project" value="TreeGrafter"/>
</dbReference>
<dbReference type="InterPro" id="IPR036412">
    <property type="entry name" value="HAD-like_sf"/>
</dbReference>
<evidence type="ECO:0000313" key="2">
    <source>
        <dbReference type="EMBL" id="EEZ92805.1"/>
    </source>
</evidence>
<dbReference type="AlphaFoldDB" id="D2EFW2"/>
<gene>
    <name evidence="2" type="ORF">BJBARM4_0643</name>
</gene>
<dbReference type="PRINTS" id="PR00413">
    <property type="entry name" value="HADHALOGNASE"/>
</dbReference>
<dbReference type="InterPro" id="IPR023214">
    <property type="entry name" value="HAD_sf"/>
</dbReference>
<evidence type="ECO:0000313" key="3">
    <source>
        <dbReference type="Proteomes" id="UP000009375"/>
    </source>
</evidence>
<dbReference type="Gene3D" id="3.40.50.1000">
    <property type="entry name" value="HAD superfamily/HAD-like"/>
    <property type="match status" value="1"/>
</dbReference>
<keyword evidence="2" id="KW-0378">Hydrolase</keyword>
<dbReference type="NCBIfam" id="TIGR01509">
    <property type="entry name" value="HAD-SF-IA-v3"/>
    <property type="match status" value="1"/>
</dbReference>
<dbReference type="EMBL" id="GG730049">
    <property type="protein sequence ID" value="EEZ92805.1"/>
    <property type="molecule type" value="Genomic_DNA"/>
</dbReference>
<dbReference type="PANTHER" id="PTHR43434">
    <property type="entry name" value="PHOSPHOGLYCOLATE PHOSPHATASE"/>
    <property type="match status" value="1"/>
</dbReference>
<evidence type="ECO:0000256" key="1">
    <source>
        <dbReference type="ARBA" id="ARBA00007958"/>
    </source>
</evidence>
<dbReference type="PANTHER" id="PTHR43434:SF1">
    <property type="entry name" value="PHOSPHOGLYCOLATE PHOSPHATASE"/>
    <property type="match status" value="1"/>
</dbReference>
<dbReference type="SFLD" id="SFLDS00003">
    <property type="entry name" value="Haloacid_Dehalogenase"/>
    <property type="match status" value="1"/>
</dbReference>
<dbReference type="Pfam" id="PF00702">
    <property type="entry name" value="Hydrolase"/>
    <property type="match status" value="1"/>
</dbReference>
<dbReference type="GO" id="GO:0006281">
    <property type="term" value="P:DNA repair"/>
    <property type="evidence" value="ECO:0007669"/>
    <property type="project" value="TreeGrafter"/>
</dbReference>
<reference evidence="2 3" key="1">
    <citation type="journal article" date="2010" name="Proc. Natl. Acad. Sci. U.S.A.">
        <title>Enigmatic, ultrasmall, uncultivated Archaea.</title>
        <authorList>
            <person name="Baker B.J."/>
            <person name="Comolli L.R."/>
            <person name="Dick G.J."/>
            <person name="Hauser L.J."/>
            <person name="Hyatt D."/>
            <person name="Dill B.D."/>
            <person name="Land M.L."/>
            <person name="Verberkmoes N.C."/>
            <person name="Hettich R.L."/>
            <person name="Banfield J.F."/>
        </authorList>
    </citation>
    <scope>NUCLEOTIDE SEQUENCE [LARGE SCALE GENOMIC DNA]</scope>
</reference>
<dbReference type="InterPro" id="IPR050155">
    <property type="entry name" value="HAD-like_hydrolase_sf"/>
</dbReference>
<sequence>MIKGIASDLDGTLIDTAKLLAEAWEEAFKSDGIDVGYSELYKNTKGISSKDIIRKYKKESSFEDLNRIKEKRKLNFIRLVDQGNNLLYPETMKVIDEIRSKGIKFAISTGMSRDLLDKVLKLSGLDSIVDAVVSSDDVKNGKPAPDIFLEAFKRIDINPKEGIVVGDSENDIMPGKAIGAFTVFISREGSKSNLADANITNLEELLQFL</sequence>
<accession>D2EFW2</accession>
<dbReference type="SFLD" id="SFLDG01129">
    <property type="entry name" value="C1.5:_HAD__Beta-PGM__Phosphata"/>
    <property type="match status" value="1"/>
</dbReference>
<dbReference type="InterPro" id="IPR006439">
    <property type="entry name" value="HAD-SF_hydro_IA"/>
</dbReference>
<dbReference type="Gene3D" id="1.10.150.240">
    <property type="entry name" value="Putative phosphatase, domain 2"/>
    <property type="match status" value="1"/>
</dbReference>
<dbReference type="SUPFAM" id="SSF56784">
    <property type="entry name" value="HAD-like"/>
    <property type="match status" value="1"/>
</dbReference>
<dbReference type="NCBIfam" id="TIGR01549">
    <property type="entry name" value="HAD-SF-IA-v1"/>
    <property type="match status" value="1"/>
</dbReference>
<protein>
    <submittedName>
        <fullName evidence="2">HAD-superfamily hydrolase, subfamily IA, variant 3</fullName>
    </submittedName>
</protein>
<name>D2EFW2_PARA4</name>
<comment type="similarity">
    <text evidence="1">Belongs to the HAD-like hydrolase superfamily.</text>
</comment>
<proteinExistence type="inferred from homology"/>
<dbReference type="InterPro" id="IPR023198">
    <property type="entry name" value="PGP-like_dom2"/>
</dbReference>
<organism evidence="2 3">
    <name type="scientific">Candidatus Parvarchaeum acidiphilum ARMAN-4</name>
    <dbReference type="NCBI Taxonomy" id="662760"/>
    <lineage>
        <taxon>Archaea</taxon>
        <taxon>Candidatus Parvarchaeota</taxon>
        <taxon>Candidatus Parvarchaeum</taxon>
    </lineage>
</organism>